<sequence length="156" mass="16885">EWMSPNREFELVLLATNPFYYDHLGGIVSGNTAPGPIPVGTATTRLTTELHGALSVPITVQLKDFRGNVVAALKYDAATAAGEWIELRHDLRLVRKFTAVGSSADARANLDATVSDHGFFFPAPDLCSRDVPAYPTVEVTAGSAVAVINKYRRAWL</sequence>
<reference evidence="1" key="1">
    <citation type="journal article" date="2015" name="Nature">
        <title>Complex archaea that bridge the gap between prokaryotes and eukaryotes.</title>
        <authorList>
            <person name="Spang A."/>
            <person name="Saw J.H."/>
            <person name="Jorgensen S.L."/>
            <person name="Zaremba-Niedzwiedzka K."/>
            <person name="Martijn J."/>
            <person name="Lind A.E."/>
            <person name="van Eijk R."/>
            <person name="Schleper C."/>
            <person name="Guy L."/>
            <person name="Ettema T.J."/>
        </authorList>
    </citation>
    <scope>NUCLEOTIDE SEQUENCE</scope>
</reference>
<accession>A0A0F9D2N1</accession>
<evidence type="ECO:0000313" key="1">
    <source>
        <dbReference type="EMBL" id="KKL06353.1"/>
    </source>
</evidence>
<name>A0A0F9D2N1_9ZZZZ</name>
<comment type="caution">
    <text evidence="1">The sequence shown here is derived from an EMBL/GenBank/DDBJ whole genome shotgun (WGS) entry which is preliminary data.</text>
</comment>
<proteinExistence type="predicted"/>
<protein>
    <submittedName>
        <fullName evidence="1">Uncharacterized protein</fullName>
    </submittedName>
</protein>
<dbReference type="AlphaFoldDB" id="A0A0F9D2N1"/>
<gene>
    <name evidence="1" type="ORF">LCGC14_2596890</name>
</gene>
<feature type="non-terminal residue" evidence="1">
    <location>
        <position position="1"/>
    </location>
</feature>
<organism evidence="1">
    <name type="scientific">marine sediment metagenome</name>
    <dbReference type="NCBI Taxonomy" id="412755"/>
    <lineage>
        <taxon>unclassified sequences</taxon>
        <taxon>metagenomes</taxon>
        <taxon>ecological metagenomes</taxon>
    </lineage>
</organism>
<dbReference type="EMBL" id="LAZR01043742">
    <property type="protein sequence ID" value="KKL06353.1"/>
    <property type="molecule type" value="Genomic_DNA"/>
</dbReference>